<reference evidence="4" key="1">
    <citation type="submission" date="2019-08" db="EMBL/GenBank/DDBJ databases">
        <title>The genome of the North American firefly Photinus pyralis.</title>
        <authorList>
            <consortium name="Photinus pyralis genome working group"/>
            <person name="Fallon T.R."/>
            <person name="Sander Lower S.E."/>
            <person name="Weng J.-K."/>
        </authorList>
    </citation>
    <scope>NUCLEOTIDE SEQUENCE</scope>
    <source>
        <strain evidence="4">TRF0915ILg1</strain>
        <tissue evidence="4">Whole body</tissue>
    </source>
</reference>
<dbReference type="FunFam" id="1.10.340.70:FF:000003">
    <property type="entry name" value="Protein CBG25708"/>
    <property type="match status" value="1"/>
</dbReference>
<keyword evidence="5" id="KW-1185">Reference proteome</keyword>
<proteinExistence type="predicted"/>
<protein>
    <recommendedName>
        <fullName evidence="1">RNA-directed DNA polymerase</fullName>
        <ecNumber evidence="1">2.7.7.49</ecNumber>
    </recommendedName>
</protein>
<dbReference type="InterPro" id="IPR036397">
    <property type="entry name" value="RNaseH_sf"/>
</dbReference>
<dbReference type="SUPFAM" id="SSF53098">
    <property type="entry name" value="Ribonuclease H-like"/>
    <property type="match status" value="1"/>
</dbReference>
<evidence type="ECO:0000259" key="3">
    <source>
        <dbReference type="PROSITE" id="PS50994"/>
    </source>
</evidence>
<dbReference type="InterPro" id="IPR041588">
    <property type="entry name" value="Integrase_H2C2"/>
</dbReference>
<feature type="non-terminal residue" evidence="4">
    <location>
        <position position="476"/>
    </location>
</feature>
<dbReference type="GO" id="GO:0003964">
    <property type="term" value="F:RNA-directed DNA polymerase activity"/>
    <property type="evidence" value="ECO:0007669"/>
    <property type="project" value="UniProtKB-EC"/>
</dbReference>
<feature type="region of interest" description="Disordered" evidence="2">
    <location>
        <begin position="402"/>
        <end position="476"/>
    </location>
</feature>
<feature type="domain" description="Integrase catalytic" evidence="3">
    <location>
        <begin position="214"/>
        <end position="378"/>
    </location>
</feature>
<dbReference type="PANTHER" id="PTHR37984">
    <property type="entry name" value="PROTEIN CBG26694"/>
    <property type="match status" value="1"/>
</dbReference>
<accession>A0A8K0CN79</accession>
<comment type="caution">
    <text evidence="4">The sequence shown here is derived from an EMBL/GenBank/DDBJ whole genome shotgun (WGS) entry which is preliminary data.</text>
</comment>
<evidence type="ECO:0000313" key="4">
    <source>
        <dbReference type="EMBL" id="KAF2890495.1"/>
    </source>
</evidence>
<organism evidence="4 5">
    <name type="scientific">Ignelater luminosus</name>
    <name type="common">Cucubano</name>
    <name type="synonym">Pyrophorus luminosus</name>
    <dbReference type="NCBI Taxonomy" id="2038154"/>
    <lineage>
        <taxon>Eukaryota</taxon>
        <taxon>Metazoa</taxon>
        <taxon>Ecdysozoa</taxon>
        <taxon>Arthropoda</taxon>
        <taxon>Hexapoda</taxon>
        <taxon>Insecta</taxon>
        <taxon>Pterygota</taxon>
        <taxon>Neoptera</taxon>
        <taxon>Endopterygota</taxon>
        <taxon>Coleoptera</taxon>
        <taxon>Polyphaga</taxon>
        <taxon>Elateriformia</taxon>
        <taxon>Elateroidea</taxon>
        <taxon>Elateridae</taxon>
        <taxon>Agrypninae</taxon>
        <taxon>Pyrophorini</taxon>
        <taxon>Ignelater</taxon>
    </lineage>
</organism>
<dbReference type="EC" id="2.7.7.49" evidence="1"/>
<name>A0A8K0CN79_IGNLU</name>
<dbReference type="GO" id="GO:0015074">
    <property type="term" value="P:DNA integration"/>
    <property type="evidence" value="ECO:0007669"/>
    <property type="project" value="InterPro"/>
</dbReference>
<sequence length="476" mass="54120">FELLTDHSPLTIIFGEKKNVPVAAAVRLQRWAILVLAYDYQIVYKKGADIPNADTLSRLPLLDDTELELASNCFSIQAPITAFLQNSEKIEKPITVEDVEQETEKDVVLKQVFAYVRDGWPSVISDENLKKYYIRKNQLTCEGKCVIWRQRVVIPFYLQKYILDLLYQRHQGIVRIKALAHSFVWWPTLDKQIEDQVKQCSSCQSQSSSGRVTPVYWPLTHRRWQRVYMDLAQIYYKGTAVNIFILIDAYSKWIEAIVMGTVTSPDIIAKVRSLVAAYGLIEEVVSENGPQFCSQLIEIFFEKNAIKHTLTPPYHANSNGAAERAVQNIKAAIKRSLQNQPSSFQNLQHIIDNEMFLGRRPRTRLSILQPNLAEHAKRFGCEVVNGFNIIVHVDYLKPRSTSELPQVDTNSNPAVKINSPNPQGSVVQSEDKTISDVQSEPPPQSNMQTTTSDVQPSPLPLTNSEPTKEPLRRSTR</sequence>
<dbReference type="Gene3D" id="1.10.340.70">
    <property type="match status" value="1"/>
</dbReference>
<feature type="non-terminal residue" evidence="4">
    <location>
        <position position="1"/>
    </location>
</feature>
<evidence type="ECO:0000313" key="5">
    <source>
        <dbReference type="Proteomes" id="UP000801492"/>
    </source>
</evidence>
<dbReference type="Gene3D" id="3.30.420.10">
    <property type="entry name" value="Ribonuclease H-like superfamily/Ribonuclease H"/>
    <property type="match status" value="1"/>
</dbReference>
<dbReference type="InterPro" id="IPR001584">
    <property type="entry name" value="Integrase_cat-core"/>
</dbReference>
<feature type="compositionally biased region" description="Basic and acidic residues" evidence="2">
    <location>
        <begin position="466"/>
        <end position="476"/>
    </location>
</feature>
<feature type="compositionally biased region" description="Polar residues" evidence="2">
    <location>
        <begin position="402"/>
        <end position="428"/>
    </location>
</feature>
<evidence type="ECO:0000256" key="1">
    <source>
        <dbReference type="ARBA" id="ARBA00012493"/>
    </source>
</evidence>
<dbReference type="GO" id="GO:0003676">
    <property type="term" value="F:nucleic acid binding"/>
    <property type="evidence" value="ECO:0007669"/>
    <property type="project" value="InterPro"/>
</dbReference>
<gene>
    <name evidence="4" type="ORF">ILUMI_15678</name>
</gene>
<evidence type="ECO:0000256" key="2">
    <source>
        <dbReference type="SAM" id="MobiDB-lite"/>
    </source>
</evidence>
<dbReference type="PROSITE" id="PS50994">
    <property type="entry name" value="INTEGRASE"/>
    <property type="match status" value="1"/>
</dbReference>
<dbReference type="AlphaFoldDB" id="A0A8K0CN79"/>
<dbReference type="OrthoDB" id="10058156at2759"/>
<dbReference type="PANTHER" id="PTHR37984:SF5">
    <property type="entry name" value="PROTEIN NYNRIN-LIKE"/>
    <property type="match status" value="1"/>
</dbReference>
<dbReference type="InterPro" id="IPR050951">
    <property type="entry name" value="Retrovirus_Pol_polyprotein"/>
</dbReference>
<feature type="compositionally biased region" description="Polar residues" evidence="2">
    <location>
        <begin position="445"/>
        <end position="465"/>
    </location>
</feature>
<dbReference type="Pfam" id="PF17921">
    <property type="entry name" value="Integrase_H2C2"/>
    <property type="match status" value="1"/>
</dbReference>
<dbReference type="EMBL" id="VTPC01051240">
    <property type="protein sequence ID" value="KAF2890495.1"/>
    <property type="molecule type" value="Genomic_DNA"/>
</dbReference>
<dbReference type="Proteomes" id="UP000801492">
    <property type="component" value="Unassembled WGS sequence"/>
</dbReference>
<dbReference type="Pfam" id="PF00665">
    <property type="entry name" value="rve"/>
    <property type="match status" value="1"/>
</dbReference>
<dbReference type="InterPro" id="IPR012337">
    <property type="entry name" value="RNaseH-like_sf"/>
</dbReference>